<dbReference type="EMBL" id="AP018204">
    <property type="protein sequence ID" value="BAY59269.1"/>
    <property type="molecule type" value="Genomic_DNA"/>
</dbReference>
<name>A0A1Z4JRC9_LEPBY</name>
<feature type="region of interest" description="Disordered" evidence="1">
    <location>
        <begin position="97"/>
        <end position="175"/>
    </location>
</feature>
<organism evidence="2 3">
    <name type="scientific">Leptolyngbya boryana NIES-2135</name>
    <dbReference type="NCBI Taxonomy" id="1973484"/>
    <lineage>
        <taxon>Bacteria</taxon>
        <taxon>Bacillati</taxon>
        <taxon>Cyanobacteriota</taxon>
        <taxon>Cyanophyceae</taxon>
        <taxon>Leptolyngbyales</taxon>
        <taxon>Leptolyngbyaceae</taxon>
        <taxon>Leptolyngbya group</taxon>
        <taxon>Leptolyngbya</taxon>
    </lineage>
</organism>
<sequence length="342" mass="38766">MTTNIPTTTFAPITAAWDRQFARLLPDGAQILWKWLRRMAKPGTEIEFELEDFTEEHKYSSKWARHSLNLLVKNGLVEILRQYRGYGFKVKVNQPDAIGNKSSISRNTASDRGEECSDNDHSTSQKPTANGENPSDLNREENRESFKKEQQNTAVPPSHPVLNGQENVFEADRNRQNPTYSRLLNEAERIGVRLNSQLEQEMLAAPAIVLENAIEALKQRLRAGKTKIKNKEGFLRKAIRGGWRPNLEQASGEPASVKQDSRPTRGAIDNHLPARPQPDGPIDLSDILVGIDLALEHLRFESRLVAETLRSRYGVPDQSRLDTDQLMDWHVYLQTFLPKPAS</sequence>
<dbReference type="Proteomes" id="UP000217895">
    <property type="component" value="Plasmid Plasmid1 dna"/>
</dbReference>
<evidence type="ECO:0000313" key="2">
    <source>
        <dbReference type="EMBL" id="BAY59269.1"/>
    </source>
</evidence>
<keyword evidence="3" id="KW-1185">Reference proteome</keyword>
<feature type="compositionally biased region" description="Basic and acidic residues" evidence="1">
    <location>
        <begin position="109"/>
        <end position="123"/>
    </location>
</feature>
<feature type="region of interest" description="Disordered" evidence="1">
    <location>
        <begin position="245"/>
        <end position="265"/>
    </location>
</feature>
<evidence type="ECO:0000256" key="1">
    <source>
        <dbReference type="SAM" id="MobiDB-lite"/>
    </source>
</evidence>
<keyword evidence="2" id="KW-0614">Plasmid</keyword>
<dbReference type="AlphaFoldDB" id="A0A1Z4JRC9"/>
<evidence type="ECO:0000313" key="3">
    <source>
        <dbReference type="Proteomes" id="UP000217895"/>
    </source>
</evidence>
<reference evidence="2 3" key="1">
    <citation type="submission" date="2017-06" db="EMBL/GenBank/DDBJ databases">
        <title>Genome sequencing of cyanobaciteial culture collection at National Institute for Environmental Studies (NIES).</title>
        <authorList>
            <person name="Hirose Y."/>
            <person name="Shimura Y."/>
            <person name="Fujisawa T."/>
            <person name="Nakamura Y."/>
            <person name="Kawachi M."/>
        </authorList>
    </citation>
    <scope>NUCLEOTIDE SEQUENCE [LARGE SCALE GENOMIC DNA]</scope>
    <source>
        <strain evidence="2 3">NIES-2135</strain>
        <plasmid evidence="3">Plasmid Plasmid1 dna</plasmid>
    </source>
</reference>
<feature type="compositionally biased region" description="Polar residues" evidence="1">
    <location>
        <begin position="124"/>
        <end position="136"/>
    </location>
</feature>
<feature type="compositionally biased region" description="Basic and acidic residues" evidence="1">
    <location>
        <begin position="137"/>
        <end position="150"/>
    </location>
</feature>
<protein>
    <submittedName>
        <fullName evidence="2">Uncharacterized protein</fullName>
    </submittedName>
</protein>
<accession>A0A1Z4JRC9</accession>
<proteinExistence type="predicted"/>
<geneLocation type="plasmid" evidence="2">
    <name>plasmid1</name>
</geneLocation>
<gene>
    <name evidence="2" type="ORF">NIES2135_61460</name>
</gene>